<feature type="domain" description="AB hydrolase-1" evidence="1">
    <location>
        <begin position="18"/>
        <end position="248"/>
    </location>
</feature>
<dbReference type="PRINTS" id="PR00412">
    <property type="entry name" value="EPOXHYDRLASE"/>
</dbReference>
<gene>
    <name evidence="2" type="ORF">C8D90_101939</name>
</gene>
<dbReference type="AlphaFoldDB" id="A0A370R4Y6"/>
<name>A0A370R4Y6_9GAMM</name>
<dbReference type="InterPro" id="IPR000639">
    <property type="entry name" value="Epox_hydrolase-like"/>
</dbReference>
<dbReference type="Gene3D" id="3.40.50.1820">
    <property type="entry name" value="alpha/beta hydrolase"/>
    <property type="match status" value="1"/>
</dbReference>
<keyword evidence="3" id="KW-1185">Reference proteome</keyword>
<dbReference type="InterPro" id="IPR029058">
    <property type="entry name" value="AB_hydrolase_fold"/>
</dbReference>
<dbReference type="InterPro" id="IPR000073">
    <property type="entry name" value="AB_hydrolase_1"/>
</dbReference>
<comment type="caution">
    <text evidence="2">The sequence shown here is derived from an EMBL/GenBank/DDBJ whole genome shotgun (WGS) entry which is preliminary data.</text>
</comment>
<dbReference type="PRINTS" id="PR00111">
    <property type="entry name" value="ABHYDROLASE"/>
</dbReference>
<sequence>MCTSSKKMHFIDMGSGFPLLLGHSYLFDSNMWQPQLSALSKYYRVIVPDLWGHGSSPELPGKYHDLKRIAKDHLKLMDSLGIKEFGIIGLSVGGMWGAELAASYPKRVKCIALLDTFIGDETEAAYQNYFNMLNAVDKAGAIQPPYLEYAARQFFSDNVSDELLIPVINRLRSIPAARLRKSVVPIGKLIFGRPDRLSLLKKIKMPSVVITGELDKPRPTWEGAYMASRLGCNHVIIPGAGHISNQENPSAVTDALMTFLGEVLPN</sequence>
<protein>
    <submittedName>
        <fullName evidence="2">Pimeloyl-ACP methyl ester carboxylesterase</fullName>
    </submittedName>
</protein>
<evidence type="ECO:0000313" key="2">
    <source>
        <dbReference type="EMBL" id="RDK97489.1"/>
    </source>
</evidence>
<dbReference type="PANTHER" id="PTHR43798">
    <property type="entry name" value="MONOACYLGLYCEROL LIPASE"/>
    <property type="match status" value="1"/>
</dbReference>
<dbReference type="Pfam" id="PF00561">
    <property type="entry name" value="Abhydrolase_1"/>
    <property type="match status" value="1"/>
</dbReference>
<dbReference type="PANTHER" id="PTHR43798:SF29">
    <property type="entry name" value="AB HYDROLASE-1 DOMAIN-CONTAINING PROTEIN"/>
    <property type="match status" value="1"/>
</dbReference>
<reference evidence="2 3" key="1">
    <citation type="submission" date="2018-07" db="EMBL/GenBank/DDBJ databases">
        <title>Genomic Encyclopedia of Type Strains, Phase IV (KMG-IV): sequencing the most valuable type-strain genomes for metagenomic binning, comparative biology and taxonomic classification.</title>
        <authorList>
            <person name="Goeker M."/>
        </authorList>
    </citation>
    <scope>NUCLEOTIDE SEQUENCE [LARGE SCALE GENOMIC DNA]</scope>
    <source>
        <strain evidence="2 3">DSM 103736</strain>
    </source>
</reference>
<dbReference type="GO" id="GO:0003824">
    <property type="term" value="F:catalytic activity"/>
    <property type="evidence" value="ECO:0007669"/>
    <property type="project" value="InterPro"/>
</dbReference>
<organism evidence="2 3">
    <name type="scientific">Enterobacillus tribolii</name>
    <dbReference type="NCBI Taxonomy" id="1487935"/>
    <lineage>
        <taxon>Bacteria</taxon>
        <taxon>Pseudomonadati</taxon>
        <taxon>Pseudomonadota</taxon>
        <taxon>Gammaproteobacteria</taxon>
        <taxon>Enterobacterales</taxon>
        <taxon>Hafniaceae</taxon>
        <taxon>Enterobacillus</taxon>
    </lineage>
</organism>
<dbReference type="SUPFAM" id="SSF53474">
    <property type="entry name" value="alpha/beta-Hydrolases"/>
    <property type="match status" value="1"/>
</dbReference>
<dbReference type="EMBL" id="QRAP01000001">
    <property type="protein sequence ID" value="RDK97489.1"/>
    <property type="molecule type" value="Genomic_DNA"/>
</dbReference>
<dbReference type="InterPro" id="IPR050266">
    <property type="entry name" value="AB_hydrolase_sf"/>
</dbReference>
<accession>A0A370R4Y6</accession>
<evidence type="ECO:0000259" key="1">
    <source>
        <dbReference type="Pfam" id="PF00561"/>
    </source>
</evidence>
<evidence type="ECO:0000313" key="3">
    <source>
        <dbReference type="Proteomes" id="UP000254848"/>
    </source>
</evidence>
<dbReference type="Proteomes" id="UP000254848">
    <property type="component" value="Unassembled WGS sequence"/>
</dbReference>
<proteinExistence type="predicted"/>